<comment type="caution">
    <text evidence="1">The sequence shown here is derived from an EMBL/GenBank/DDBJ whole genome shotgun (WGS) entry which is preliminary data.</text>
</comment>
<organism evidence="1 2">
    <name type="scientific">Catharanthus roseus</name>
    <name type="common">Madagascar periwinkle</name>
    <name type="synonym">Vinca rosea</name>
    <dbReference type="NCBI Taxonomy" id="4058"/>
    <lineage>
        <taxon>Eukaryota</taxon>
        <taxon>Viridiplantae</taxon>
        <taxon>Streptophyta</taxon>
        <taxon>Embryophyta</taxon>
        <taxon>Tracheophyta</taxon>
        <taxon>Spermatophyta</taxon>
        <taxon>Magnoliopsida</taxon>
        <taxon>eudicotyledons</taxon>
        <taxon>Gunneridae</taxon>
        <taxon>Pentapetalae</taxon>
        <taxon>asterids</taxon>
        <taxon>lamiids</taxon>
        <taxon>Gentianales</taxon>
        <taxon>Apocynaceae</taxon>
        <taxon>Rauvolfioideae</taxon>
        <taxon>Vinceae</taxon>
        <taxon>Catharanthinae</taxon>
        <taxon>Catharanthus</taxon>
    </lineage>
</organism>
<sequence>MNSGFGRVTREMSLGVVRDQNSAFEFTPKPLFSFACSFILFTDAQLPTPHHERTCESPHSNLDPIKVIMKELQQMRQDMNDSRRDVTDQYVEHRGRSDHVDHVSPPTERGYGNHTSHDGGRHTTPVGGRHRGSSGRTYQRPHEIFQRNEAWHEVDIGVEQGGYPIRGQEHFGGYYGEQQGDKALDQIKWKVSSFKEESDPNEITFMLAPWSAKAPSIEKLLIIQGKEKMPGSFNFCGNIFLFDQVAKHSSANVNVLYSENLEDSEGSIALDYPMKSWGDSSIQARINQGNKLEEIGGESVGESDISPTLLEDSTLPRPIGLTLASPPLVKGFNGYEILNRGFPSEEVILGRCSFQSSTKSESTSKWYQSSFQLKINLIRLIMSTDGHLTTQSHQEGLARQFHSVARDVEELKKGKSSATLEQKVGDNLGGFN</sequence>
<reference evidence="2" key="1">
    <citation type="journal article" date="2023" name="Nat. Plants">
        <title>Single-cell RNA sequencing provides a high-resolution roadmap for understanding the multicellular compartmentation of specialized metabolism.</title>
        <authorList>
            <person name="Sun S."/>
            <person name="Shen X."/>
            <person name="Li Y."/>
            <person name="Li Y."/>
            <person name="Wang S."/>
            <person name="Li R."/>
            <person name="Zhang H."/>
            <person name="Shen G."/>
            <person name="Guo B."/>
            <person name="Wei J."/>
            <person name="Xu J."/>
            <person name="St-Pierre B."/>
            <person name="Chen S."/>
            <person name="Sun C."/>
        </authorList>
    </citation>
    <scope>NUCLEOTIDE SEQUENCE [LARGE SCALE GENOMIC DNA]</scope>
</reference>
<protein>
    <submittedName>
        <fullName evidence="1">Uncharacterized protein</fullName>
    </submittedName>
</protein>
<dbReference type="Proteomes" id="UP001060085">
    <property type="component" value="Linkage Group LG04"/>
</dbReference>
<name>A0ACC0B5G6_CATRO</name>
<evidence type="ECO:0000313" key="1">
    <source>
        <dbReference type="EMBL" id="KAI5667872.1"/>
    </source>
</evidence>
<dbReference type="EMBL" id="CM044704">
    <property type="protein sequence ID" value="KAI5667872.1"/>
    <property type="molecule type" value="Genomic_DNA"/>
</dbReference>
<accession>A0ACC0B5G6</accession>
<keyword evidence="2" id="KW-1185">Reference proteome</keyword>
<proteinExistence type="predicted"/>
<evidence type="ECO:0000313" key="2">
    <source>
        <dbReference type="Proteomes" id="UP001060085"/>
    </source>
</evidence>
<gene>
    <name evidence="1" type="ORF">M9H77_17725</name>
</gene>